<reference evidence="2 3" key="1">
    <citation type="submission" date="2016-10" db="EMBL/GenBank/DDBJ databases">
        <authorList>
            <person name="de Groot N.N."/>
        </authorList>
    </citation>
    <scope>NUCLEOTIDE SEQUENCE [LARGE SCALE GENOMIC DNA]</scope>
    <source>
        <strain evidence="2 3">DSM 3857</strain>
    </source>
</reference>
<evidence type="ECO:0000313" key="3">
    <source>
        <dbReference type="Proteomes" id="UP000198761"/>
    </source>
</evidence>
<proteinExistence type="predicted"/>
<name>A0A1H8BS49_9RHOB</name>
<evidence type="ECO:0000313" key="2">
    <source>
        <dbReference type="EMBL" id="SEM85695.1"/>
    </source>
</evidence>
<gene>
    <name evidence="2" type="ORF">SAMN04488103_102262</name>
</gene>
<dbReference type="Proteomes" id="UP000198761">
    <property type="component" value="Unassembled WGS sequence"/>
</dbReference>
<evidence type="ECO:0000256" key="1">
    <source>
        <dbReference type="SAM" id="MobiDB-lite"/>
    </source>
</evidence>
<accession>A0A1H8BS49</accession>
<dbReference type="AlphaFoldDB" id="A0A1H8BS49"/>
<feature type="region of interest" description="Disordered" evidence="1">
    <location>
        <begin position="1"/>
        <end position="59"/>
    </location>
</feature>
<organism evidence="2 3">
    <name type="scientific">Gemmobacter aquatilis</name>
    <dbReference type="NCBI Taxonomy" id="933059"/>
    <lineage>
        <taxon>Bacteria</taxon>
        <taxon>Pseudomonadati</taxon>
        <taxon>Pseudomonadota</taxon>
        <taxon>Alphaproteobacteria</taxon>
        <taxon>Rhodobacterales</taxon>
        <taxon>Paracoccaceae</taxon>
        <taxon>Gemmobacter</taxon>
    </lineage>
</organism>
<protein>
    <submittedName>
        <fullName evidence="2">Uncharacterized protein</fullName>
    </submittedName>
</protein>
<dbReference type="EMBL" id="FOCE01000002">
    <property type="protein sequence ID" value="SEM85695.1"/>
    <property type="molecule type" value="Genomic_DNA"/>
</dbReference>
<sequence length="99" mass="10058">MTAPNSAAPPFFFANTRGSRASRDGGKAPASKKTRRLPGAPCHSIRLTPAPAAGPDRSARSNAAYCNALSVIAWVQAPSGALVITGSDPPDISAATVRS</sequence>
<feature type="compositionally biased region" description="Low complexity" evidence="1">
    <location>
        <begin position="1"/>
        <end position="15"/>
    </location>
</feature>
<keyword evidence="3" id="KW-1185">Reference proteome</keyword>